<sequence length="55" mass="6401">MILERRKSNSFLPVLGLVSSVCINIILLTLIVLDKSQMARNPWRFTPSRNYIRLI</sequence>
<accession>A0A3G1L3F9</accession>
<keyword evidence="3" id="KW-1185">Reference proteome</keyword>
<evidence type="ECO:0000256" key="1">
    <source>
        <dbReference type="SAM" id="Phobius"/>
    </source>
</evidence>
<evidence type="ECO:0000313" key="2">
    <source>
        <dbReference type="EMBL" id="ATW62716.1"/>
    </source>
</evidence>
<reference evidence="2 3" key="1">
    <citation type="journal article" date="2018" name="Environ. Microbiol.">
        <title>Novel phage-host interactions and evolution as revealed by a cyanomyovirus isolated from an estuarine environment.</title>
        <authorList>
            <person name="Xu Y."/>
            <person name="Zhang R."/>
            <person name="Wang N."/>
            <person name="Cai L."/>
            <person name="Tong Y."/>
            <person name="Sun Q."/>
            <person name="Chen F."/>
            <person name="Jiao N."/>
        </authorList>
    </citation>
    <scope>NUCLEOTIDE SEQUENCE [LARGE SCALE GENOMIC DNA]</scope>
</reference>
<protein>
    <submittedName>
        <fullName evidence="2">Uncharacterized protein</fullName>
    </submittedName>
</protein>
<dbReference type="Proteomes" id="UP000274731">
    <property type="component" value="Segment"/>
</dbReference>
<keyword evidence="1" id="KW-0472">Membrane</keyword>
<gene>
    <name evidence="2" type="ORF">SCBWM1_gp32</name>
</gene>
<feature type="transmembrane region" description="Helical" evidence="1">
    <location>
        <begin position="12"/>
        <end position="33"/>
    </location>
</feature>
<dbReference type="EMBL" id="MG450654">
    <property type="protein sequence ID" value="ATW62716.1"/>
    <property type="molecule type" value="Genomic_DNA"/>
</dbReference>
<evidence type="ECO:0000313" key="3">
    <source>
        <dbReference type="Proteomes" id="UP000274731"/>
    </source>
</evidence>
<keyword evidence="1" id="KW-0812">Transmembrane</keyword>
<proteinExistence type="predicted"/>
<keyword evidence="1" id="KW-1133">Transmembrane helix</keyword>
<name>A0A3G1L3F9_9CAUD</name>
<organism evidence="2 3">
    <name type="scientific">Synechococcus phage S-CBWM1</name>
    <dbReference type="NCBI Taxonomy" id="2053653"/>
    <lineage>
        <taxon>Viruses</taxon>
        <taxon>Duplodnaviria</taxon>
        <taxon>Heunggongvirae</taxon>
        <taxon>Uroviricota</taxon>
        <taxon>Caudoviricetes</taxon>
        <taxon>Aokuangvirus</taxon>
        <taxon>Aokuangvirus SCBWM1</taxon>
    </lineage>
</organism>